<protein>
    <submittedName>
        <fullName evidence="3">MarR family transcriptional regulator</fullName>
    </submittedName>
</protein>
<feature type="region of interest" description="Disordered" evidence="1">
    <location>
        <begin position="179"/>
        <end position="200"/>
    </location>
</feature>
<dbReference type="InterPro" id="IPR039422">
    <property type="entry name" value="MarR/SlyA-like"/>
</dbReference>
<dbReference type="PANTHER" id="PTHR33164">
    <property type="entry name" value="TRANSCRIPTIONAL REGULATOR, MARR FAMILY"/>
    <property type="match status" value="1"/>
</dbReference>
<evidence type="ECO:0000313" key="4">
    <source>
        <dbReference type="Proteomes" id="UP000295748"/>
    </source>
</evidence>
<dbReference type="SUPFAM" id="SSF46785">
    <property type="entry name" value="Winged helix' DNA-binding domain"/>
    <property type="match status" value="1"/>
</dbReference>
<feature type="compositionally biased region" description="Basic residues" evidence="1">
    <location>
        <begin position="185"/>
        <end position="200"/>
    </location>
</feature>
<dbReference type="InterPro" id="IPR036390">
    <property type="entry name" value="WH_DNA-bd_sf"/>
</dbReference>
<dbReference type="InterPro" id="IPR000835">
    <property type="entry name" value="HTH_MarR-typ"/>
</dbReference>
<dbReference type="PROSITE" id="PS50995">
    <property type="entry name" value="HTH_MARR_2"/>
    <property type="match status" value="1"/>
</dbReference>
<evidence type="ECO:0000313" key="3">
    <source>
        <dbReference type="EMBL" id="QBR90345.1"/>
    </source>
</evidence>
<gene>
    <name evidence="3" type="ORF">E4K62_17660</name>
</gene>
<evidence type="ECO:0000259" key="2">
    <source>
        <dbReference type="PROSITE" id="PS50995"/>
    </source>
</evidence>
<feature type="domain" description="HTH marR-type" evidence="2">
    <location>
        <begin position="34"/>
        <end position="166"/>
    </location>
</feature>
<dbReference type="PANTHER" id="PTHR33164:SF43">
    <property type="entry name" value="HTH-TYPE TRANSCRIPTIONAL REPRESSOR YETL"/>
    <property type="match status" value="1"/>
</dbReference>
<evidence type="ECO:0000256" key="1">
    <source>
        <dbReference type="SAM" id="MobiDB-lite"/>
    </source>
</evidence>
<dbReference type="InterPro" id="IPR036388">
    <property type="entry name" value="WH-like_DNA-bd_sf"/>
</dbReference>
<dbReference type="SMART" id="SM00347">
    <property type="entry name" value="HTH_MARR"/>
    <property type="match status" value="1"/>
</dbReference>
<name>A0ABX5SVY6_9MICO</name>
<accession>A0ABX5SVY6</accession>
<organism evidence="3 4">
    <name type="scientific">Microbacterium wangchenii</name>
    <dbReference type="NCBI Taxonomy" id="2541726"/>
    <lineage>
        <taxon>Bacteria</taxon>
        <taxon>Bacillati</taxon>
        <taxon>Actinomycetota</taxon>
        <taxon>Actinomycetes</taxon>
        <taxon>Micrococcales</taxon>
        <taxon>Microbacteriaceae</taxon>
        <taxon>Microbacterium</taxon>
    </lineage>
</organism>
<sequence length="200" mass="21812">MCVGERAPDPDGVSRNYSEVVDDVVPDPRGTPAIDRLNYTAYRLSRALNRAAENTALARGITQPQLLILQVLGEGVPLSNAQVARRTFVSSQAAHVVSEELLAAGYIEKVAHPTNRRVRLVRLTEKGWTELQECTAELQEREQRLSTELGTPLGDSLADVLTRAAGVLAGGYFGDKDAEAEAVAKRRRPARPTRGRPRTS</sequence>
<dbReference type="Proteomes" id="UP000295748">
    <property type="component" value="Chromosome"/>
</dbReference>
<dbReference type="EMBL" id="CP038266">
    <property type="protein sequence ID" value="QBR90345.1"/>
    <property type="molecule type" value="Genomic_DNA"/>
</dbReference>
<dbReference type="Pfam" id="PF12802">
    <property type="entry name" value="MarR_2"/>
    <property type="match status" value="1"/>
</dbReference>
<reference evidence="3 4" key="1">
    <citation type="submission" date="2019-03" db="EMBL/GenBank/DDBJ databases">
        <authorList>
            <person name="Dong K."/>
        </authorList>
    </citation>
    <scope>NUCLEOTIDE SEQUENCE [LARGE SCALE GENOMIC DNA]</scope>
    <source>
        <strain evidence="4">dk512</strain>
    </source>
</reference>
<keyword evidence="4" id="KW-1185">Reference proteome</keyword>
<dbReference type="Gene3D" id="1.10.10.10">
    <property type="entry name" value="Winged helix-like DNA-binding domain superfamily/Winged helix DNA-binding domain"/>
    <property type="match status" value="1"/>
</dbReference>
<proteinExistence type="predicted"/>